<accession>A0AA39UFW1</accession>
<reference evidence="1" key="1">
    <citation type="submission" date="2023-06" db="EMBL/GenBank/DDBJ databases">
        <authorList>
            <consortium name="Lawrence Berkeley National Laboratory"/>
            <person name="Ahrendt S."/>
            <person name="Sahu N."/>
            <person name="Indic B."/>
            <person name="Wong-Bajracharya J."/>
            <person name="Merenyi Z."/>
            <person name="Ke H.-M."/>
            <person name="Monk M."/>
            <person name="Kocsube S."/>
            <person name="Drula E."/>
            <person name="Lipzen A."/>
            <person name="Balint B."/>
            <person name="Henrissat B."/>
            <person name="Andreopoulos B."/>
            <person name="Martin F.M."/>
            <person name="Harder C.B."/>
            <person name="Rigling D."/>
            <person name="Ford K.L."/>
            <person name="Foster G.D."/>
            <person name="Pangilinan J."/>
            <person name="Papanicolaou A."/>
            <person name="Barry K."/>
            <person name="LaButti K."/>
            <person name="Viragh M."/>
            <person name="Koriabine M."/>
            <person name="Yan M."/>
            <person name="Riley R."/>
            <person name="Champramary S."/>
            <person name="Plett K.L."/>
            <person name="Tsai I.J."/>
            <person name="Slot J."/>
            <person name="Sipos G."/>
            <person name="Plett J."/>
            <person name="Nagy L.G."/>
            <person name="Grigoriev I.V."/>
        </authorList>
    </citation>
    <scope>NUCLEOTIDE SEQUENCE</scope>
    <source>
        <strain evidence="1">HWK02</strain>
    </source>
</reference>
<comment type="caution">
    <text evidence="1">The sequence shown here is derived from an EMBL/GenBank/DDBJ whole genome shotgun (WGS) entry which is preliminary data.</text>
</comment>
<dbReference type="AlphaFoldDB" id="A0AA39UFW1"/>
<organism evidence="1 2">
    <name type="scientific">Armillaria luteobubalina</name>
    <dbReference type="NCBI Taxonomy" id="153913"/>
    <lineage>
        <taxon>Eukaryota</taxon>
        <taxon>Fungi</taxon>
        <taxon>Dikarya</taxon>
        <taxon>Basidiomycota</taxon>
        <taxon>Agaricomycotina</taxon>
        <taxon>Agaricomycetes</taxon>
        <taxon>Agaricomycetidae</taxon>
        <taxon>Agaricales</taxon>
        <taxon>Marasmiineae</taxon>
        <taxon>Physalacriaceae</taxon>
        <taxon>Armillaria</taxon>
    </lineage>
</organism>
<name>A0AA39UFW1_9AGAR</name>
<protein>
    <submittedName>
        <fullName evidence="1">Uncharacterized protein</fullName>
    </submittedName>
</protein>
<dbReference type="Proteomes" id="UP001175228">
    <property type="component" value="Unassembled WGS sequence"/>
</dbReference>
<evidence type="ECO:0000313" key="2">
    <source>
        <dbReference type="Proteomes" id="UP001175228"/>
    </source>
</evidence>
<sequence>MMTLRVGKPRNLPLATSTTIHYGDFFDFVRCFPERIQYVSLMYDYAWEPPSAEDTSTIKGPSVGTLDLSAAGQNEHMFHPNQSGVTIFSAIDQLRFSDSSFDNIRSIIRSLPPLSVQKLCIPCQCVFEKGFTPIDCLGVSSLSILINIALHRSHALEHIIKKLESMPVKSSLNNLQIILAFRPSRVLHDILLQPSSDRLWQSFAERARRIGGCEITIMNAVPFLGSSLREWDRVVSRMSTKLRGHFMLVDYSLDVRGVYCEDPNDPVKLFVH</sequence>
<keyword evidence="2" id="KW-1185">Reference proteome</keyword>
<gene>
    <name evidence="1" type="ORF">EDD18DRAFT_1195963</name>
</gene>
<proteinExistence type="predicted"/>
<evidence type="ECO:0000313" key="1">
    <source>
        <dbReference type="EMBL" id="KAK0485548.1"/>
    </source>
</evidence>
<dbReference type="EMBL" id="JAUEPU010000050">
    <property type="protein sequence ID" value="KAK0485548.1"/>
    <property type="molecule type" value="Genomic_DNA"/>
</dbReference>